<evidence type="ECO:0000313" key="14">
    <source>
        <dbReference type="Proteomes" id="UP000235925"/>
    </source>
</evidence>
<organism evidence="13 14">
    <name type="scientific">Stutzerimonas stutzeri</name>
    <name type="common">Pseudomonas stutzeri</name>
    <dbReference type="NCBI Taxonomy" id="316"/>
    <lineage>
        <taxon>Bacteria</taxon>
        <taxon>Pseudomonadati</taxon>
        <taxon>Pseudomonadota</taxon>
        <taxon>Gammaproteobacteria</taxon>
        <taxon>Pseudomonadales</taxon>
        <taxon>Pseudomonadaceae</taxon>
        <taxon>Stutzerimonas</taxon>
    </lineage>
</organism>
<evidence type="ECO:0000256" key="10">
    <source>
        <dbReference type="RuleBase" id="RU362068"/>
    </source>
</evidence>
<dbReference type="InterPro" id="IPR008927">
    <property type="entry name" value="6-PGluconate_DH-like_C_sf"/>
</dbReference>
<dbReference type="NCBIfam" id="NF004887">
    <property type="entry name" value="PRK06249.1"/>
    <property type="match status" value="1"/>
</dbReference>
<dbReference type="FunFam" id="1.10.1040.10:FF:000017">
    <property type="entry name" value="2-dehydropantoate 2-reductase"/>
    <property type="match status" value="1"/>
</dbReference>
<dbReference type="InterPro" id="IPR051402">
    <property type="entry name" value="KPR-Related"/>
</dbReference>
<dbReference type="PANTHER" id="PTHR21708">
    <property type="entry name" value="PROBABLE 2-DEHYDROPANTOATE 2-REDUCTASE"/>
    <property type="match status" value="1"/>
</dbReference>
<dbReference type="SUPFAM" id="SSF48179">
    <property type="entry name" value="6-phosphogluconate dehydrogenase C-terminal domain-like"/>
    <property type="match status" value="1"/>
</dbReference>
<evidence type="ECO:0000256" key="6">
    <source>
        <dbReference type="ARBA" id="ARBA00022857"/>
    </source>
</evidence>
<dbReference type="Pfam" id="PF08546">
    <property type="entry name" value="ApbA_C"/>
    <property type="match status" value="1"/>
</dbReference>
<evidence type="ECO:0000256" key="2">
    <source>
        <dbReference type="ARBA" id="ARBA00007870"/>
    </source>
</evidence>
<dbReference type="NCBIfam" id="TIGR00745">
    <property type="entry name" value="apbA_panE"/>
    <property type="match status" value="1"/>
</dbReference>
<name>A0A2N8RZW1_STUST</name>
<dbReference type="AlphaFoldDB" id="A0A2N8RZW1"/>
<feature type="domain" description="Ketopantoate reductase N-terminal" evidence="11">
    <location>
        <begin position="8"/>
        <end position="157"/>
    </location>
</feature>
<keyword evidence="5 10" id="KW-0566">Pantothenate biosynthesis</keyword>
<dbReference type="GO" id="GO:0005737">
    <property type="term" value="C:cytoplasm"/>
    <property type="evidence" value="ECO:0007669"/>
    <property type="project" value="TreeGrafter"/>
</dbReference>
<evidence type="ECO:0000256" key="3">
    <source>
        <dbReference type="ARBA" id="ARBA00013014"/>
    </source>
</evidence>
<evidence type="ECO:0000256" key="5">
    <source>
        <dbReference type="ARBA" id="ARBA00022655"/>
    </source>
</evidence>
<comment type="function">
    <text evidence="10">Catalyzes the NADPH-dependent reduction of ketopantoate into pantoic acid.</text>
</comment>
<reference evidence="13 14" key="1">
    <citation type="submission" date="2018-01" db="EMBL/GenBank/DDBJ databases">
        <title>Denitrification phenotypes of diverse strains of Pseudomonas stutzeri.</title>
        <authorList>
            <person name="Milligan D.A."/>
            <person name="Bergaust L."/>
            <person name="Bakken L.R."/>
            <person name="Frostegard A."/>
        </authorList>
    </citation>
    <scope>NUCLEOTIDE SEQUENCE [LARGE SCALE GENOMIC DNA]</scope>
    <source>
        <strain evidence="13 14">KC</strain>
    </source>
</reference>
<keyword evidence="7 10" id="KW-0560">Oxidoreductase</keyword>
<dbReference type="GO" id="GO:0015940">
    <property type="term" value="P:pantothenate biosynthetic process"/>
    <property type="evidence" value="ECO:0007669"/>
    <property type="project" value="UniProtKB-UniPathway"/>
</dbReference>
<dbReference type="OrthoDB" id="9793586at2"/>
<evidence type="ECO:0000256" key="8">
    <source>
        <dbReference type="ARBA" id="ARBA00032024"/>
    </source>
</evidence>
<dbReference type="Pfam" id="PF02558">
    <property type="entry name" value="ApbA"/>
    <property type="match status" value="1"/>
</dbReference>
<dbReference type="GO" id="GO:0008677">
    <property type="term" value="F:2-dehydropantoate 2-reductase activity"/>
    <property type="evidence" value="ECO:0007669"/>
    <property type="project" value="UniProtKB-EC"/>
</dbReference>
<evidence type="ECO:0000313" key="13">
    <source>
        <dbReference type="EMBL" id="PNF79924.1"/>
    </source>
</evidence>
<dbReference type="RefSeq" id="WP_102825811.1">
    <property type="nucleotide sequence ID" value="NZ_CP139348.1"/>
</dbReference>
<comment type="caution">
    <text evidence="13">The sequence shown here is derived from an EMBL/GenBank/DDBJ whole genome shotgun (WGS) entry which is preliminary data.</text>
</comment>
<gene>
    <name evidence="13" type="ORF">CXK92_14925</name>
</gene>
<evidence type="ECO:0000259" key="12">
    <source>
        <dbReference type="Pfam" id="PF08546"/>
    </source>
</evidence>
<evidence type="ECO:0000256" key="1">
    <source>
        <dbReference type="ARBA" id="ARBA00004994"/>
    </source>
</evidence>
<comment type="pathway">
    <text evidence="1 10">Cofactor biosynthesis; (R)-pantothenate biosynthesis; (R)-pantoate from 3-methyl-2-oxobutanoate: step 2/2.</text>
</comment>
<dbReference type="UniPathway" id="UPA00028">
    <property type="reaction ID" value="UER00004"/>
</dbReference>
<dbReference type="Gene3D" id="1.10.1040.10">
    <property type="entry name" value="N-(1-d-carboxylethyl)-l-norvaline Dehydrogenase, domain 2"/>
    <property type="match status" value="1"/>
</dbReference>
<evidence type="ECO:0000256" key="7">
    <source>
        <dbReference type="ARBA" id="ARBA00023002"/>
    </source>
</evidence>
<dbReference type="Proteomes" id="UP000235925">
    <property type="component" value="Unassembled WGS sequence"/>
</dbReference>
<comment type="catalytic activity">
    <reaction evidence="9 10">
        <text>(R)-pantoate + NADP(+) = 2-dehydropantoate + NADPH + H(+)</text>
        <dbReference type="Rhea" id="RHEA:16233"/>
        <dbReference type="ChEBI" id="CHEBI:11561"/>
        <dbReference type="ChEBI" id="CHEBI:15378"/>
        <dbReference type="ChEBI" id="CHEBI:15980"/>
        <dbReference type="ChEBI" id="CHEBI:57783"/>
        <dbReference type="ChEBI" id="CHEBI:58349"/>
        <dbReference type="EC" id="1.1.1.169"/>
    </reaction>
</comment>
<evidence type="ECO:0000256" key="4">
    <source>
        <dbReference type="ARBA" id="ARBA00019465"/>
    </source>
</evidence>
<evidence type="ECO:0000256" key="9">
    <source>
        <dbReference type="ARBA" id="ARBA00048793"/>
    </source>
</evidence>
<evidence type="ECO:0000259" key="11">
    <source>
        <dbReference type="Pfam" id="PF02558"/>
    </source>
</evidence>
<dbReference type="SUPFAM" id="SSF51735">
    <property type="entry name" value="NAD(P)-binding Rossmann-fold domains"/>
    <property type="match status" value="1"/>
</dbReference>
<keyword evidence="6 10" id="KW-0521">NADP</keyword>
<dbReference type="InterPro" id="IPR013328">
    <property type="entry name" value="6PGD_dom2"/>
</dbReference>
<dbReference type="EC" id="1.1.1.169" evidence="3 10"/>
<dbReference type="InterPro" id="IPR013332">
    <property type="entry name" value="KPR_N"/>
</dbReference>
<dbReference type="InterPro" id="IPR013752">
    <property type="entry name" value="KPA_reductase"/>
</dbReference>
<accession>A0A2N8RZW1</accession>
<dbReference type="PANTHER" id="PTHR21708:SF26">
    <property type="entry name" value="2-DEHYDROPANTOATE 2-REDUCTASE"/>
    <property type="match status" value="1"/>
</dbReference>
<comment type="similarity">
    <text evidence="2 10">Belongs to the ketopantoate reductase family.</text>
</comment>
<dbReference type="Gene3D" id="3.40.50.720">
    <property type="entry name" value="NAD(P)-binding Rossmann-like Domain"/>
    <property type="match status" value="1"/>
</dbReference>
<dbReference type="InterPro" id="IPR003710">
    <property type="entry name" value="ApbA"/>
</dbReference>
<feature type="domain" description="Ketopantoate reductase C-terminal" evidence="12">
    <location>
        <begin position="192"/>
        <end position="313"/>
    </location>
</feature>
<proteinExistence type="inferred from homology"/>
<sequence>MSAASPRIGIIGTGAIGGFYGLMLARAGFDVHFLLRSEYAAVREHGLQVNSAVHGPLLLAQPQIYSEPAQMPACDWLLVGTKSTSNEALAPIITQLAAPGCRVVVLQNGLGVEDTFRRSLPDNLHLLGGLCAICAHRSAPGVVEHQALGGVNLGYHSGPADRDAQAQLALLNEMVEMFRQAGVDSSPMPSLAQARWMKLVWNVPFNGLSALLDAGTEALLNNDDSRAEIKAIMREVCAAAQALGCALPEDFPEKLLMGTARMPDYLPSMYHDRFQRRPMELEAIYAAPLAAAAEVGVQMPRTQTLCHLLRFMERRAAD</sequence>
<dbReference type="InterPro" id="IPR036291">
    <property type="entry name" value="NAD(P)-bd_dom_sf"/>
</dbReference>
<dbReference type="EMBL" id="POUN01000004">
    <property type="protein sequence ID" value="PNF79924.1"/>
    <property type="molecule type" value="Genomic_DNA"/>
</dbReference>
<protein>
    <recommendedName>
        <fullName evidence="4 10">2-dehydropantoate 2-reductase</fullName>
        <ecNumber evidence="3 10">1.1.1.169</ecNumber>
    </recommendedName>
    <alternativeName>
        <fullName evidence="8 10">Ketopantoate reductase</fullName>
    </alternativeName>
</protein>